<dbReference type="AlphaFoldDB" id="A0AAE0AXC6"/>
<organism evidence="1 2">
    <name type="scientific">Dipteronia sinensis</name>
    <dbReference type="NCBI Taxonomy" id="43782"/>
    <lineage>
        <taxon>Eukaryota</taxon>
        <taxon>Viridiplantae</taxon>
        <taxon>Streptophyta</taxon>
        <taxon>Embryophyta</taxon>
        <taxon>Tracheophyta</taxon>
        <taxon>Spermatophyta</taxon>
        <taxon>Magnoliopsida</taxon>
        <taxon>eudicotyledons</taxon>
        <taxon>Gunneridae</taxon>
        <taxon>Pentapetalae</taxon>
        <taxon>rosids</taxon>
        <taxon>malvids</taxon>
        <taxon>Sapindales</taxon>
        <taxon>Sapindaceae</taxon>
        <taxon>Hippocastanoideae</taxon>
        <taxon>Acereae</taxon>
        <taxon>Dipteronia</taxon>
    </lineage>
</organism>
<accession>A0AAE0AXC6</accession>
<name>A0AAE0AXC6_9ROSI</name>
<evidence type="ECO:0000313" key="1">
    <source>
        <dbReference type="EMBL" id="KAK3226031.1"/>
    </source>
</evidence>
<reference evidence="1" key="1">
    <citation type="journal article" date="2023" name="Plant J.">
        <title>Genome sequences and population genomics provide insights into the demographic history, inbreeding, and mutation load of two 'living fossil' tree species of Dipteronia.</title>
        <authorList>
            <person name="Feng Y."/>
            <person name="Comes H.P."/>
            <person name="Chen J."/>
            <person name="Zhu S."/>
            <person name="Lu R."/>
            <person name="Zhang X."/>
            <person name="Li P."/>
            <person name="Qiu J."/>
            <person name="Olsen K.M."/>
            <person name="Qiu Y."/>
        </authorList>
    </citation>
    <scope>NUCLEOTIDE SEQUENCE</scope>
    <source>
        <strain evidence="1">NBL</strain>
    </source>
</reference>
<protein>
    <submittedName>
        <fullName evidence="1">Uncharacterized protein</fullName>
    </submittedName>
</protein>
<sequence>MGARVNKEIVTEVDLEDNWIETLVWASGSNTLEESNEEIPIKGSIPSSNSTPKCELKHLPSPLKYDFLREKKSLPVIIASNLSQPEEAELIEVLRHYKGAIG</sequence>
<gene>
    <name evidence="1" type="ORF">Dsin_005893</name>
</gene>
<proteinExistence type="predicted"/>
<evidence type="ECO:0000313" key="2">
    <source>
        <dbReference type="Proteomes" id="UP001281410"/>
    </source>
</evidence>
<keyword evidence="2" id="KW-1185">Reference proteome</keyword>
<comment type="caution">
    <text evidence="1">The sequence shown here is derived from an EMBL/GenBank/DDBJ whole genome shotgun (WGS) entry which is preliminary data.</text>
</comment>
<dbReference type="Proteomes" id="UP001281410">
    <property type="component" value="Unassembled WGS sequence"/>
</dbReference>
<dbReference type="EMBL" id="JANJYJ010000002">
    <property type="protein sequence ID" value="KAK3226031.1"/>
    <property type="molecule type" value="Genomic_DNA"/>
</dbReference>